<dbReference type="Pfam" id="PF00881">
    <property type="entry name" value="Nitroreductase"/>
    <property type="match status" value="1"/>
</dbReference>
<feature type="domain" description="Nitroreductase" evidence="3">
    <location>
        <begin position="100"/>
        <end position="151"/>
    </location>
</feature>
<keyword evidence="5" id="KW-1185">Reference proteome</keyword>
<dbReference type="PANTHER" id="PTHR43673:SF10">
    <property type="entry name" value="NADH DEHYDROGENASE_NAD(P)H NITROREDUCTASE XCC3605-RELATED"/>
    <property type="match status" value="1"/>
</dbReference>
<dbReference type="Gene3D" id="3.40.109.10">
    <property type="entry name" value="NADH Oxidase"/>
    <property type="match status" value="1"/>
</dbReference>
<dbReference type="OrthoDB" id="9804207at2"/>
<dbReference type="SUPFAM" id="SSF55469">
    <property type="entry name" value="FMN-dependent nitroreductase-like"/>
    <property type="match status" value="1"/>
</dbReference>
<dbReference type="EMBL" id="PTJA01000001">
    <property type="protein sequence ID" value="PPK82993.1"/>
    <property type="molecule type" value="Genomic_DNA"/>
</dbReference>
<sequence length="189" mass="21090">MLKDLVSKCRTYRRFYQEYQISKDELLELIDLARLTASTANSQALKFKISNTPEENALIFDTLGWAGALPDWDGPEEGERPSAYIIILCDLSLGKNKLTDDGIAAQTMMLGAVEKGYGGCMLGNVRRSQLAESLGIDTSLYSVDLVLALGKPKEEVVIVPVKEDGNVKYYRDENQIHYVPKRALEDIII</sequence>
<dbReference type="Gene3D" id="2.20.180.10">
    <property type="entry name" value="putative fmn-dependent nitroreductase like domains"/>
    <property type="match status" value="1"/>
</dbReference>
<dbReference type="Proteomes" id="UP000237749">
    <property type="component" value="Unassembled WGS sequence"/>
</dbReference>
<dbReference type="CDD" id="cd02062">
    <property type="entry name" value="Nitro_FMN_reductase"/>
    <property type="match status" value="1"/>
</dbReference>
<proteinExistence type="inferred from homology"/>
<protein>
    <submittedName>
        <fullName evidence="4">Nitroreductase</fullName>
    </submittedName>
</protein>
<keyword evidence="2" id="KW-0560">Oxidoreductase</keyword>
<dbReference type="RefSeq" id="WP_104433388.1">
    <property type="nucleotide sequence ID" value="NZ_PTJA01000001.1"/>
</dbReference>
<evidence type="ECO:0000256" key="1">
    <source>
        <dbReference type="ARBA" id="ARBA00007118"/>
    </source>
</evidence>
<dbReference type="InterPro" id="IPR029479">
    <property type="entry name" value="Nitroreductase"/>
</dbReference>
<evidence type="ECO:0000259" key="3">
    <source>
        <dbReference type="Pfam" id="PF00881"/>
    </source>
</evidence>
<comment type="similarity">
    <text evidence="1">Belongs to the nitroreductase family.</text>
</comment>
<evidence type="ECO:0000313" key="4">
    <source>
        <dbReference type="EMBL" id="PPK82993.1"/>
    </source>
</evidence>
<dbReference type="InterPro" id="IPR023312">
    <property type="entry name" value="Put_nitroreductase_C_bac"/>
</dbReference>
<dbReference type="GO" id="GO:0016491">
    <property type="term" value="F:oxidoreductase activity"/>
    <property type="evidence" value="ECO:0007669"/>
    <property type="project" value="UniProtKB-KW"/>
</dbReference>
<dbReference type="InterPro" id="IPR000415">
    <property type="entry name" value="Nitroreductase-like"/>
</dbReference>
<gene>
    <name evidence="4" type="ORF">BXY41_10149</name>
</gene>
<reference evidence="4 5" key="1">
    <citation type="submission" date="2018-02" db="EMBL/GenBank/DDBJ databases">
        <title>Genomic Encyclopedia of Archaeal and Bacterial Type Strains, Phase II (KMG-II): from individual species to whole genera.</title>
        <authorList>
            <person name="Goeker M."/>
        </authorList>
    </citation>
    <scope>NUCLEOTIDE SEQUENCE [LARGE SCALE GENOMIC DNA]</scope>
    <source>
        <strain evidence="4 5">DSM 3808</strain>
    </source>
</reference>
<accession>A0A2S6HXW2</accession>
<comment type="caution">
    <text evidence="4">The sequence shown here is derived from an EMBL/GenBank/DDBJ whole genome shotgun (WGS) entry which is preliminary data.</text>
</comment>
<dbReference type="AlphaFoldDB" id="A0A2S6HXW2"/>
<organism evidence="4 5">
    <name type="scientific">Lacrimispora xylanisolvens</name>
    <dbReference type="NCBI Taxonomy" id="384636"/>
    <lineage>
        <taxon>Bacteria</taxon>
        <taxon>Bacillati</taxon>
        <taxon>Bacillota</taxon>
        <taxon>Clostridia</taxon>
        <taxon>Lachnospirales</taxon>
        <taxon>Lachnospiraceae</taxon>
        <taxon>Lacrimispora</taxon>
    </lineage>
</organism>
<evidence type="ECO:0000256" key="2">
    <source>
        <dbReference type="ARBA" id="ARBA00023002"/>
    </source>
</evidence>
<name>A0A2S6HXW2_9FIRM</name>
<evidence type="ECO:0000313" key="5">
    <source>
        <dbReference type="Proteomes" id="UP000237749"/>
    </source>
</evidence>
<dbReference type="PANTHER" id="PTHR43673">
    <property type="entry name" value="NAD(P)H NITROREDUCTASE YDGI-RELATED"/>
    <property type="match status" value="1"/>
</dbReference>